<keyword evidence="4" id="KW-0411">Iron-sulfur</keyword>
<evidence type="ECO:0000259" key="5">
    <source>
        <dbReference type="PROSITE" id="PS51296"/>
    </source>
</evidence>
<evidence type="ECO:0000313" key="7">
    <source>
        <dbReference type="Proteomes" id="UP001049518"/>
    </source>
</evidence>
<evidence type="ECO:0000256" key="3">
    <source>
        <dbReference type="ARBA" id="ARBA00023004"/>
    </source>
</evidence>
<gene>
    <name evidence="6" type="ORF">AGRA3207_003277</name>
</gene>
<evidence type="ECO:0000313" key="6">
    <source>
        <dbReference type="EMBL" id="QXJ22295.1"/>
    </source>
</evidence>
<dbReference type="RefSeq" id="WP_231335517.1">
    <property type="nucleotide sequence ID" value="NZ_CP059572.1"/>
</dbReference>
<dbReference type="InterPro" id="IPR017941">
    <property type="entry name" value="Rieske_2Fe-2S"/>
</dbReference>
<keyword evidence="7" id="KW-1185">Reference proteome</keyword>
<sequence>MARLNGFRERLSEERVVPVETDRGPYVVRLVEGAPVVHYALCPHRGGPLEDAYEIERLLVCAWHRSAFRIADGRAVYGPACADLPVVPARFDGPDLVVDWTEGPADATGG</sequence>
<evidence type="ECO:0000256" key="4">
    <source>
        <dbReference type="ARBA" id="ARBA00023014"/>
    </source>
</evidence>
<dbReference type="SUPFAM" id="SSF50022">
    <property type="entry name" value="ISP domain"/>
    <property type="match status" value="1"/>
</dbReference>
<dbReference type="Proteomes" id="UP001049518">
    <property type="component" value="Chromosome"/>
</dbReference>
<dbReference type="InterPro" id="IPR036922">
    <property type="entry name" value="Rieske_2Fe-2S_sf"/>
</dbReference>
<keyword evidence="2" id="KW-0479">Metal-binding</keyword>
<dbReference type="EMBL" id="CP059572">
    <property type="protein sequence ID" value="QXJ22295.1"/>
    <property type="molecule type" value="Genomic_DNA"/>
</dbReference>
<reference evidence="6" key="1">
    <citation type="submission" date="2020-07" db="EMBL/GenBank/DDBJ databases">
        <authorList>
            <person name="Tarantini F.S."/>
            <person name="Hong K.W."/>
            <person name="Chan K.G."/>
        </authorList>
    </citation>
    <scope>NUCLEOTIDE SEQUENCE</scope>
    <source>
        <strain evidence="6">32-07</strain>
    </source>
</reference>
<dbReference type="Pfam" id="PF00355">
    <property type="entry name" value="Rieske"/>
    <property type="match status" value="1"/>
</dbReference>
<organism evidence="6 7">
    <name type="scientific">Actinomadura graeca</name>
    <dbReference type="NCBI Taxonomy" id="2750812"/>
    <lineage>
        <taxon>Bacteria</taxon>
        <taxon>Bacillati</taxon>
        <taxon>Actinomycetota</taxon>
        <taxon>Actinomycetes</taxon>
        <taxon>Streptosporangiales</taxon>
        <taxon>Thermomonosporaceae</taxon>
        <taxon>Actinomadura</taxon>
    </lineage>
</organism>
<dbReference type="PROSITE" id="PS51296">
    <property type="entry name" value="RIESKE"/>
    <property type="match status" value="1"/>
</dbReference>
<dbReference type="CDD" id="cd03467">
    <property type="entry name" value="Rieske"/>
    <property type="match status" value="1"/>
</dbReference>
<evidence type="ECO:0000256" key="2">
    <source>
        <dbReference type="ARBA" id="ARBA00022723"/>
    </source>
</evidence>
<keyword evidence="3" id="KW-0408">Iron</keyword>
<feature type="domain" description="Rieske" evidence="5">
    <location>
        <begin position="6"/>
        <end position="98"/>
    </location>
</feature>
<protein>
    <submittedName>
        <fullName evidence="6">Rieske (2Fe-2S) protein</fullName>
    </submittedName>
</protein>
<keyword evidence="1" id="KW-0001">2Fe-2S</keyword>
<accession>A0ABX8QU35</accession>
<proteinExistence type="predicted"/>
<name>A0ABX8QU35_9ACTN</name>
<dbReference type="Gene3D" id="2.102.10.10">
    <property type="entry name" value="Rieske [2Fe-2S] iron-sulphur domain"/>
    <property type="match status" value="1"/>
</dbReference>
<evidence type="ECO:0000256" key="1">
    <source>
        <dbReference type="ARBA" id="ARBA00022714"/>
    </source>
</evidence>